<dbReference type="CDD" id="cd04051">
    <property type="entry name" value="C2_SRC2_like"/>
    <property type="match status" value="1"/>
</dbReference>
<dbReference type="InterPro" id="IPR035892">
    <property type="entry name" value="C2_domain_sf"/>
</dbReference>
<proteinExistence type="predicted"/>
<evidence type="ECO:0000313" key="3">
    <source>
        <dbReference type="EMBL" id="PWZ36800.1"/>
    </source>
</evidence>
<evidence type="ECO:0000259" key="2">
    <source>
        <dbReference type="PROSITE" id="PS50004"/>
    </source>
</evidence>
<dbReference type="Pfam" id="PF00168">
    <property type="entry name" value="C2"/>
    <property type="match status" value="1"/>
</dbReference>
<feature type="compositionally biased region" description="Low complexity" evidence="1">
    <location>
        <begin position="282"/>
        <end position="307"/>
    </location>
</feature>
<dbReference type="SMART" id="SM00239">
    <property type="entry name" value="C2"/>
    <property type="match status" value="1"/>
</dbReference>
<dbReference type="AlphaFoldDB" id="A0A3L6FU71"/>
<gene>
    <name evidence="3" type="primary">SRC2_3</name>
    <name evidence="3" type="ORF">Zm00014a_015972</name>
</gene>
<accession>A0A3L6FU71</accession>
<feature type="region of interest" description="Disordered" evidence="1">
    <location>
        <begin position="178"/>
        <end position="360"/>
    </location>
</feature>
<dbReference type="PANTHER" id="PTHR32246:SF170">
    <property type="entry name" value="PROTEIN SRC2-LIKE PROTEIN"/>
    <property type="match status" value="1"/>
</dbReference>
<evidence type="ECO:0000256" key="1">
    <source>
        <dbReference type="SAM" id="MobiDB-lite"/>
    </source>
</evidence>
<name>A0A3L6FU71_MAIZE</name>
<comment type="caution">
    <text evidence="3">The sequence shown here is derived from an EMBL/GenBank/DDBJ whole genome shotgun (WGS) entry which is preliminary data.</text>
</comment>
<dbReference type="PANTHER" id="PTHR32246">
    <property type="entry name" value="INGRESSION PROTEIN FIC1"/>
    <property type="match status" value="1"/>
</dbReference>
<dbReference type="ExpressionAtlas" id="A0A3L6FU71">
    <property type="expression patterns" value="baseline and differential"/>
</dbReference>
<sequence length="360" mass="38321">MAYRELELSLLSAQELKSVNLMTRMHVYAVVSISGDPLTRQCTEPDPYGGRNPCWNATFRFAVPPTASGASLHVLLRAERLLGDRDVGEVVVPLADILAGATGAGPQPPQVASYQVRKVHRWEPRGVLNVSYRLGPVVAPVVERVPDKAANFSAYAPVGVPQHDEAAQNKSPVMAYPVGVPQQASHPPAKQDPYRTPTPTPPRPRNATVHEASSAPAPPPMNGLGQPGPTHVYMGPQTQIIFGGAPTSTATSPARSIVSPRSRKEDRWRPSVLSQSHHDTEPSSPFSSRSSSFSSSPLSPRPSTTTSPRPPAVSDDAEVATFRRSTSVSPYSSSPLAPVLPKPAISSPLPSVAPSLSTHH</sequence>
<dbReference type="PROSITE" id="PS50004">
    <property type="entry name" value="C2"/>
    <property type="match status" value="1"/>
</dbReference>
<feature type="domain" description="C2" evidence="2">
    <location>
        <begin position="1"/>
        <end position="109"/>
    </location>
</feature>
<dbReference type="InterPro" id="IPR000008">
    <property type="entry name" value="C2_dom"/>
</dbReference>
<dbReference type="EMBL" id="NCVQ01000003">
    <property type="protein sequence ID" value="PWZ36800.1"/>
    <property type="molecule type" value="Genomic_DNA"/>
</dbReference>
<organism evidence="3 4">
    <name type="scientific">Zea mays</name>
    <name type="common">Maize</name>
    <dbReference type="NCBI Taxonomy" id="4577"/>
    <lineage>
        <taxon>Eukaryota</taxon>
        <taxon>Viridiplantae</taxon>
        <taxon>Streptophyta</taxon>
        <taxon>Embryophyta</taxon>
        <taxon>Tracheophyta</taxon>
        <taxon>Spermatophyta</taxon>
        <taxon>Magnoliopsida</taxon>
        <taxon>Liliopsida</taxon>
        <taxon>Poales</taxon>
        <taxon>Poaceae</taxon>
        <taxon>PACMAD clade</taxon>
        <taxon>Panicoideae</taxon>
        <taxon>Andropogonodae</taxon>
        <taxon>Andropogoneae</taxon>
        <taxon>Tripsacinae</taxon>
        <taxon>Zea</taxon>
    </lineage>
</organism>
<reference evidence="3 4" key="1">
    <citation type="journal article" date="2018" name="Nat. Genet.">
        <title>Extensive intraspecific gene order and gene structural variations between Mo17 and other maize genomes.</title>
        <authorList>
            <person name="Sun S."/>
            <person name="Zhou Y."/>
            <person name="Chen J."/>
            <person name="Shi J."/>
            <person name="Zhao H."/>
            <person name="Zhao H."/>
            <person name="Song W."/>
            <person name="Zhang M."/>
            <person name="Cui Y."/>
            <person name="Dong X."/>
            <person name="Liu H."/>
            <person name="Ma X."/>
            <person name="Jiao Y."/>
            <person name="Wang B."/>
            <person name="Wei X."/>
            <person name="Stein J.C."/>
            <person name="Glaubitz J.C."/>
            <person name="Lu F."/>
            <person name="Yu G."/>
            <person name="Liang C."/>
            <person name="Fengler K."/>
            <person name="Li B."/>
            <person name="Rafalski A."/>
            <person name="Schnable P.S."/>
            <person name="Ware D.H."/>
            <person name="Buckler E.S."/>
            <person name="Lai J."/>
        </authorList>
    </citation>
    <scope>NUCLEOTIDE SEQUENCE [LARGE SCALE GENOMIC DNA]</scope>
    <source>
        <strain evidence="4">cv. Missouri 17</strain>
        <tissue evidence="3">Seedling</tissue>
    </source>
</reference>
<dbReference type="SUPFAM" id="SSF49562">
    <property type="entry name" value="C2 domain (Calcium/lipid-binding domain, CaLB)"/>
    <property type="match status" value="1"/>
</dbReference>
<dbReference type="Proteomes" id="UP000251960">
    <property type="component" value="Chromosome 2"/>
</dbReference>
<evidence type="ECO:0000313" key="4">
    <source>
        <dbReference type="Proteomes" id="UP000251960"/>
    </source>
</evidence>
<feature type="compositionally biased region" description="Low complexity" evidence="1">
    <location>
        <begin position="325"/>
        <end position="360"/>
    </location>
</feature>
<dbReference type="GO" id="GO:0006952">
    <property type="term" value="P:defense response"/>
    <property type="evidence" value="ECO:0007669"/>
    <property type="project" value="InterPro"/>
</dbReference>
<protein>
    <submittedName>
        <fullName evidence="3">Protein SRC2</fullName>
    </submittedName>
</protein>
<dbReference type="InterPro" id="IPR044750">
    <property type="entry name" value="C2_SRC2/BAP"/>
</dbReference>
<feature type="compositionally biased region" description="Polar residues" evidence="1">
    <location>
        <begin position="236"/>
        <end position="254"/>
    </location>
</feature>
<dbReference type="Gene3D" id="2.60.40.150">
    <property type="entry name" value="C2 domain"/>
    <property type="match status" value="1"/>
</dbReference>